<keyword evidence="2" id="KW-1185">Reference proteome</keyword>
<organism evidence="1 2">
    <name type="scientific">Saxibacter everestensis</name>
    <dbReference type="NCBI Taxonomy" id="2909229"/>
    <lineage>
        <taxon>Bacteria</taxon>
        <taxon>Bacillati</taxon>
        <taxon>Actinomycetota</taxon>
        <taxon>Actinomycetes</taxon>
        <taxon>Micrococcales</taxon>
        <taxon>Brevibacteriaceae</taxon>
        <taxon>Saxibacter</taxon>
    </lineage>
</organism>
<protein>
    <recommendedName>
        <fullName evidence="3">WXG100 family type VII secretion target</fullName>
    </recommendedName>
</protein>
<name>A0ABY8QSI5_9MICO</name>
<evidence type="ECO:0008006" key="3">
    <source>
        <dbReference type="Google" id="ProtNLM"/>
    </source>
</evidence>
<dbReference type="Proteomes" id="UP001209083">
    <property type="component" value="Chromosome"/>
</dbReference>
<proteinExistence type="predicted"/>
<dbReference type="Gene3D" id="1.10.287.1060">
    <property type="entry name" value="ESAT-6-like"/>
    <property type="match status" value="1"/>
</dbReference>
<dbReference type="RefSeq" id="WP_349638751.1">
    <property type="nucleotide sequence ID" value="NZ_CP090958.1"/>
</dbReference>
<sequence>MTGTEEIRLMASRWDDFGEELRRIAARIDSGRSLDWASAAANEYRHRLDGVSGATSQLLDDVARVAESLRRHADAVSANPIAAVGA</sequence>
<accession>A0ABY8QSI5</accession>
<reference evidence="1 2" key="1">
    <citation type="submission" date="2023-05" db="EMBL/GenBank/DDBJ databases">
        <title>Lithophilousrod everest ZFBP1038 complete genpme.</title>
        <authorList>
            <person name="Tian M."/>
        </authorList>
    </citation>
    <scope>NUCLEOTIDE SEQUENCE [LARGE SCALE GENOMIC DNA]</scope>
    <source>
        <strain evidence="1 2">ZFBP1038</strain>
    </source>
</reference>
<evidence type="ECO:0000313" key="2">
    <source>
        <dbReference type="Proteomes" id="UP001209083"/>
    </source>
</evidence>
<dbReference type="EMBL" id="CP090958">
    <property type="protein sequence ID" value="WGW11955.1"/>
    <property type="molecule type" value="Genomic_DNA"/>
</dbReference>
<gene>
    <name evidence="1" type="ORF">LWF01_18010</name>
</gene>
<evidence type="ECO:0000313" key="1">
    <source>
        <dbReference type="EMBL" id="WGW11955.1"/>
    </source>
</evidence>